<evidence type="ECO:0000313" key="9">
    <source>
        <dbReference type="Proteomes" id="UP000240904"/>
    </source>
</evidence>
<proteinExistence type="inferred from homology"/>
<feature type="site" description="Transition state stabilizer" evidence="7">
    <location>
        <position position="17"/>
    </location>
</feature>
<dbReference type="SUPFAM" id="SSF53448">
    <property type="entry name" value="Nucleotide-diphospho-sugar transferases"/>
    <property type="match status" value="1"/>
</dbReference>
<comment type="function">
    <text evidence="7">Catalyzes the formation of 4-diphosphocytidyl-2-C-methyl-D-erythritol from CTP and 2-C-methyl-D-erythritol 4-phosphate (MEP).</text>
</comment>
<organism evidence="8 9">
    <name type="scientific">Photobacterium lipolyticum</name>
    <dbReference type="NCBI Taxonomy" id="266810"/>
    <lineage>
        <taxon>Bacteria</taxon>
        <taxon>Pseudomonadati</taxon>
        <taxon>Pseudomonadota</taxon>
        <taxon>Gammaproteobacteria</taxon>
        <taxon>Vibrionales</taxon>
        <taxon>Vibrionaceae</taxon>
        <taxon>Photobacterium</taxon>
    </lineage>
</organism>
<dbReference type="InterPro" id="IPR029044">
    <property type="entry name" value="Nucleotide-diphossugar_trans"/>
</dbReference>
<dbReference type="PANTHER" id="PTHR32125">
    <property type="entry name" value="2-C-METHYL-D-ERYTHRITOL 4-PHOSPHATE CYTIDYLYLTRANSFERASE, CHLOROPLASTIC"/>
    <property type="match status" value="1"/>
</dbReference>
<accession>A0A2T3MXN5</accession>
<dbReference type="InterPro" id="IPR034683">
    <property type="entry name" value="IspD/TarI"/>
</dbReference>
<dbReference type="EMBL" id="PYMC01000008">
    <property type="protein sequence ID" value="PSW04715.1"/>
    <property type="molecule type" value="Genomic_DNA"/>
</dbReference>
<dbReference type="HAMAP" id="MF_00108">
    <property type="entry name" value="IspD"/>
    <property type="match status" value="1"/>
</dbReference>
<evidence type="ECO:0000256" key="5">
    <source>
        <dbReference type="ARBA" id="ARBA00022695"/>
    </source>
</evidence>
<comment type="similarity">
    <text evidence="3 7">Belongs to the IspD/TarI cytidylyltransferase family. IspD subfamily.</text>
</comment>
<keyword evidence="6 7" id="KW-0414">Isoprene biosynthesis</keyword>
<comment type="pathway">
    <text evidence="2 7">Isoprenoid biosynthesis; isopentenyl diphosphate biosynthesis via DXP pathway; isopentenyl diphosphate from 1-deoxy-D-xylulose 5-phosphate: step 2/6.</text>
</comment>
<name>A0A2T3MXN5_9GAMM</name>
<evidence type="ECO:0000256" key="2">
    <source>
        <dbReference type="ARBA" id="ARBA00004787"/>
    </source>
</evidence>
<keyword evidence="5 7" id="KW-0548">Nucleotidyltransferase</keyword>
<sequence length="247" mass="27026">MTQQFTAVVPAAGVGSRMAADRPKQYLAIAGKTILEHTVDRLFSHPAIERIIIAISKGDPYFASLPLASDPRIQVVEGGTERADSVCAGLAAISDENSWVLVHDAARPCVRLADLERLVTAALQSEDGAILAAPVRDTMKRGCRLHANKQQSNYRHNSGLQGITETVDRDNLWHALTPQMFRVKQLRESLQQALKEGAVITDEASALEYCGYTPLLVKGRADNLKVTQPEDLALAGFYLEQLIKEQP</sequence>
<dbReference type="CDD" id="cd02516">
    <property type="entry name" value="CDP-ME_synthetase"/>
    <property type="match status" value="1"/>
</dbReference>
<gene>
    <name evidence="7" type="primary">ispD</name>
    <name evidence="8" type="ORF">C9I89_13145</name>
</gene>
<dbReference type="NCBIfam" id="TIGR00453">
    <property type="entry name" value="ispD"/>
    <property type="match status" value="1"/>
</dbReference>
<dbReference type="AlphaFoldDB" id="A0A2T3MXN5"/>
<dbReference type="FunFam" id="3.90.550.10:FF:000003">
    <property type="entry name" value="2-C-methyl-D-erythritol 4-phosphate cytidylyltransferase"/>
    <property type="match status" value="1"/>
</dbReference>
<evidence type="ECO:0000256" key="1">
    <source>
        <dbReference type="ARBA" id="ARBA00001282"/>
    </source>
</evidence>
<evidence type="ECO:0000256" key="4">
    <source>
        <dbReference type="ARBA" id="ARBA00022679"/>
    </source>
</evidence>
<feature type="site" description="Positions MEP for the nucleophilic attack" evidence="7">
    <location>
        <position position="225"/>
    </location>
</feature>
<dbReference type="Proteomes" id="UP000240904">
    <property type="component" value="Unassembled WGS sequence"/>
</dbReference>
<reference evidence="8 9" key="1">
    <citation type="submission" date="2018-03" db="EMBL/GenBank/DDBJ databases">
        <title>Whole genome sequencing of Histamine producing bacteria.</title>
        <authorList>
            <person name="Butler K."/>
        </authorList>
    </citation>
    <scope>NUCLEOTIDE SEQUENCE [LARGE SCALE GENOMIC DNA]</scope>
    <source>
        <strain evidence="8 9">DSM 16190</strain>
    </source>
</reference>
<keyword evidence="4 7" id="KW-0808">Transferase</keyword>
<dbReference type="PROSITE" id="PS01295">
    <property type="entry name" value="ISPD"/>
    <property type="match status" value="1"/>
</dbReference>
<dbReference type="OrthoDB" id="9806837at2"/>
<feature type="site" description="Positions MEP for the nucleophilic attack" evidence="7">
    <location>
        <position position="169"/>
    </location>
</feature>
<evidence type="ECO:0000313" key="8">
    <source>
        <dbReference type="EMBL" id="PSW04715.1"/>
    </source>
</evidence>
<dbReference type="GO" id="GO:0050518">
    <property type="term" value="F:2-C-methyl-D-erythritol 4-phosphate cytidylyltransferase activity"/>
    <property type="evidence" value="ECO:0007669"/>
    <property type="project" value="UniProtKB-UniRule"/>
</dbReference>
<dbReference type="RefSeq" id="WP_107283795.1">
    <property type="nucleotide sequence ID" value="NZ_PYMC01000008.1"/>
</dbReference>
<evidence type="ECO:0000256" key="3">
    <source>
        <dbReference type="ARBA" id="ARBA00009789"/>
    </source>
</evidence>
<dbReference type="EC" id="2.7.7.60" evidence="7"/>
<evidence type="ECO:0000256" key="6">
    <source>
        <dbReference type="ARBA" id="ARBA00023229"/>
    </source>
</evidence>
<dbReference type="Pfam" id="PF01128">
    <property type="entry name" value="IspD"/>
    <property type="match status" value="1"/>
</dbReference>
<evidence type="ECO:0000256" key="7">
    <source>
        <dbReference type="HAMAP-Rule" id="MF_00108"/>
    </source>
</evidence>
<dbReference type="InterPro" id="IPR001228">
    <property type="entry name" value="IspD"/>
</dbReference>
<dbReference type="PANTHER" id="PTHR32125:SF4">
    <property type="entry name" value="2-C-METHYL-D-ERYTHRITOL 4-PHOSPHATE CYTIDYLYLTRANSFERASE, CHLOROPLASTIC"/>
    <property type="match status" value="1"/>
</dbReference>
<comment type="catalytic activity">
    <reaction evidence="1 7">
        <text>2-C-methyl-D-erythritol 4-phosphate + CTP + H(+) = 4-CDP-2-C-methyl-D-erythritol + diphosphate</text>
        <dbReference type="Rhea" id="RHEA:13429"/>
        <dbReference type="ChEBI" id="CHEBI:15378"/>
        <dbReference type="ChEBI" id="CHEBI:33019"/>
        <dbReference type="ChEBI" id="CHEBI:37563"/>
        <dbReference type="ChEBI" id="CHEBI:57823"/>
        <dbReference type="ChEBI" id="CHEBI:58262"/>
        <dbReference type="EC" id="2.7.7.60"/>
    </reaction>
</comment>
<dbReference type="InterPro" id="IPR050088">
    <property type="entry name" value="IspD/TarI_cytidylyltransf_bact"/>
</dbReference>
<keyword evidence="9" id="KW-1185">Reference proteome</keyword>
<dbReference type="GO" id="GO:0019288">
    <property type="term" value="P:isopentenyl diphosphate biosynthetic process, methylerythritol 4-phosphate pathway"/>
    <property type="evidence" value="ECO:0007669"/>
    <property type="project" value="UniProtKB-UniRule"/>
</dbReference>
<dbReference type="InterPro" id="IPR018294">
    <property type="entry name" value="ISPD_synthase_CS"/>
</dbReference>
<comment type="caution">
    <text evidence="8">The sequence shown here is derived from an EMBL/GenBank/DDBJ whole genome shotgun (WGS) entry which is preliminary data.</text>
</comment>
<feature type="site" description="Transition state stabilizer" evidence="7">
    <location>
        <position position="24"/>
    </location>
</feature>
<dbReference type="Gene3D" id="3.90.550.10">
    <property type="entry name" value="Spore Coat Polysaccharide Biosynthesis Protein SpsA, Chain A"/>
    <property type="match status" value="1"/>
</dbReference>
<protein>
    <recommendedName>
        <fullName evidence="7">2-C-methyl-D-erythritol 4-phosphate cytidylyltransferase</fullName>
        <ecNumber evidence="7">2.7.7.60</ecNumber>
    </recommendedName>
    <alternativeName>
        <fullName evidence="7">4-diphosphocytidyl-2C-methyl-D-erythritol synthase</fullName>
    </alternativeName>
    <alternativeName>
        <fullName evidence="7">MEP cytidylyltransferase</fullName>
        <shortName evidence="7">MCT</shortName>
    </alternativeName>
</protein>
<dbReference type="UniPathway" id="UPA00056">
    <property type="reaction ID" value="UER00093"/>
</dbReference>